<reference evidence="2" key="1">
    <citation type="submission" date="2024-07" db="EMBL/GenBank/DDBJ databases">
        <title>Two chromosome-level genome assemblies of Korean endemic species Abeliophyllum distichum and Forsythia ovata (Oleaceae).</title>
        <authorList>
            <person name="Jang H."/>
        </authorList>
    </citation>
    <scope>NUCLEOTIDE SEQUENCE [LARGE SCALE GENOMIC DNA]</scope>
</reference>
<dbReference type="Proteomes" id="UP001604336">
    <property type="component" value="Unassembled WGS sequence"/>
</dbReference>
<evidence type="ECO:0000313" key="2">
    <source>
        <dbReference type="Proteomes" id="UP001604336"/>
    </source>
</evidence>
<sequence length="100" mass="11204">MNLWQNYTKVARKEPVESWKVDGHQPKALQISFTEEDEAGIHYPHCDALVVCAIVARNGLGKMLLDDGSTVNILLGSTFGQIDVDHELTTISEPIWFHGR</sequence>
<proteinExistence type="predicted"/>
<protein>
    <submittedName>
        <fullName evidence="1">Uncharacterized protein</fullName>
    </submittedName>
</protein>
<comment type="caution">
    <text evidence="1">The sequence shown here is derived from an EMBL/GenBank/DDBJ whole genome shotgun (WGS) entry which is preliminary data.</text>
</comment>
<name>A0ABD1RSX3_9LAMI</name>
<evidence type="ECO:0000313" key="1">
    <source>
        <dbReference type="EMBL" id="KAL2491523.1"/>
    </source>
</evidence>
<gene>
    <name evidence="1" type="ORF">Adt_27151</name>
</gene>
<dbReference type="EMBL" id="JBFOLK010000008">
    <property type="protein sequence ID" value="KAL2491523.1"/>
    <property type="molecule type" value="Genomic_DNA"/>
</dbReference>
<organism evidence="1 2">
    <name type="scientific">Abeliophyllum distichum</name>
    <dbReference type="NCBI Taxonomy" id="126358"/>
    <lineage>
        <taxon>Eukaryota</taxon>
        <taxon>Viridiplantae</taxon>
        <taxon>Streptophyta</taxon>
        <taxon>Embryophyta</taxon>
        <taxon>Tracheophyta</taxon>
        <taxon>Spermatophyta</taxon>
        <taxon>Magnoliopsida</taxon>
        <taxon>eudicotyledons</taxon>
        <taxon>Gunneridae</taxon>
        <taxon>Pentapetalae</taxon>
        <taxon>asterids</taxon>
        <taxon>lamiids</taxon>
        <taxon>Lamiales</taxon>
        <taxon>Oleaceae</taxon>
        <taxon>Forsythieae</taxon>
        <taxon>Abeliophyllum</taxon>
    </lineage>
</organism>
<keyword evidence="2" id="KW-1185">Reference proteome</keyword>
<dbReference type="AlphaFoldDB" id="A0ABD1RSX3"/>
<accession>A0ABD1RSX3</accession>